<dbReference type="KEGG" id="mop:Mesop_4847"/>
<accession>F7YHG7</accession>
<dbReference type="STRING" id="536019.Mesop_4847"/>
<sequence>MADGGAISGGVGQACYCRRRCNPGFRCRRAGAVWTKQASPWPLDFPSHLTQKGAFGGARIVSKLTSFLEGHGLKRKRRPSAVVLPERRMTQILHERCVIESADFAAPHMENALLFDDHQQIRNYAIEKVAKSGFLLEFGVFDGTSINHFAGRLSSSGDTRSIFGFDAFLGLQENWTGTGFQARGRQFNRDGVVPKVRQNVNLIKGWIEDTLPTFLKQHQGPIAFIHIDTDTYTPCKAILTLCKDRLVSGSVVLFDELLCYPGWRFGEYKALNEVLGPDRYTWAAFEEQRAALVIN</sequence>
<dbReference type="InterPro" id="IPR008884">
    <property type="entry name" value="TylF_MeTrfase"/>
</dbReference>
<dbReference type="Pfam" id="PF13578">
    <property type="entry name" value="Methyltransf_24"/>
    <property type="match status" value="1"/>
</dbReference>
<evidence type="ECO:0000313" key="1">
    <source>
        <dbReference type="EMBL" id="AEH89267.1"/>
    </source>
</evidence>
<dbReference type="Gene3D" id="3.40.50.150">
    <property type="entry name" value="Vaccinia Virus protein VP39"/>
    <property type="match status" value="1"/>
</dbReference>
<gene>
    <name evidence="1" type="ordered locus">Mesop_4847</name>
</gene>
<dbReference type="PANTHER" id="PTHR40036">
    <property type="entry name" value="MACROCIN O-METHYLTRANSFERASE"/>
    <property type="match status" value="1"/>
</dbReference>
<dbReference type="EMBL" id="CP002279">
    <property type="protein sequence ID" value="AEH89267.1"/>
    <property type="molecule type" value="Genomic_DNA"/>
</dbReference>
<dbReference type="AlphaFoldDB" id="F7YHG7"/>
<organism evidence="1 2">
    <name type="scientific">Mesorhizobium opportunistum (strain LMG 24607 / HAMBI 3007 / WSM2075)</name>
    <dbReference type="NCBI Taxonomy" id="536019"/>
    <lineage>
        <taxon>Bacteria</taxon>
        <taxon>Pseudomonadati</taxon>
        <taxon>Pseudomonadota</taxon>
        <taxon>Alphaproteobacteria</taxon>
        <taxon>Hyphomicrobiales</taxon>
        <taxon>Phyllobacteriaceae</taxon>
        <taxon>Mesorhizobium</taxon>
    </lineage>
</organism>
<dbReference type="eggNOG" id="COG4122">
    <property type="taxonomic scope" value="Bacteria"/>
</dbReference>
<dbReference type="PANTHER" id="PTHR40036:SF1">
    <property type="entry name" value="MACROCIN O-METHYLTRANSFERASE"/>
    <property type="match status" value="1"/>
</dbReference>
<proteinExistence type="predicted"/>
<evidence type="ECO:0008006" key="3">
    <source>
        <dbReference type="Google" id="ProtNLM"/>
    </source>
</evidence>
<dbReference type="Proteomes" id="UP000001623">
    <property type="component" value="Chromosome"/>
</dbReference>
<dbReference type="RefSeq" id="WP_013895917.1">
    <property type="nucleotide sequence ID" value="NC_015675.1"/>
</dbReference>
<dbReference type="InterPro" id="IPR029063">
    <property type="entry name" value="SAM-dependent_MTases_sf"/>
</dbReference>
<evidence type="ECO:0000313" key="2">
    <source>
        <dbReference type="Proteomes" id="UP000001623"/>
    </source>
</evidence>
<dbReference type="SUPFAM" id="SSF53335">
    <property type="entry name" value="S-adenosyl-L-methionine-dependent methyltransferases"/>
    <property type="match status" value="1"/>
</dbReference>
<reference evidence="1 2" key="1">
    <citation type="submission" date="2010-10" db="EMBL/GenBank/DDBJ databases">
        <title>Complete sequence of Mesorhizobium opportunistum WSM2075.</title>
        <authorList>
            <consortium name="US DOE Joint Genome Institute"/>
            <person name="Lucas S."/>
            <person name="Copeland A."/>
            <person name="Lapidus A."/>
            <person name="Cheng J.-F."/>
            <person name="Bruce D."/>
            <person name="Goodwin L."/>
            <person name="Pitluck S."/>
            <person name="Chertkov O."/>
            <person name="Misra M."/>
            <person name="Detter J.C."/>
            <person name="Han C."/>
            <person name="Tapia R."/>
            <person name="Land M."/>
            <person name="Hauser L."/>
            <person name="Kyrpides N."/>
            <person name="Ovchinnikova G."/>
            <person name="Mavrommatis K.M."/>
            <person name="Tiwari R.P."/>
            <person name="Howieson J.G."/>
            <person name="O'Hara G.W."/>
            <person name="Nandasena K.G."/>
            <person name="Woyke T."/>
        </authorList>
    </citation>
    <scope>NUCLEOTIDE SEQUENCE [LARGE SCALE GENOMIC DNA]</scope>
    <source>
        <strain evidence="2">LMG 24607 / HAMBI 3007 / WSM2075</strain>
    </source>
</reference>
<name>F7YHG7_MESOW</name>
<protein>
    <recommendedName>
        <fullName evidence="3">Methyltransferase</fullName>
    </recommendedName>
</protein>
<dbReference type="HOGENOM" id="CLU_074778_0_0_5"/>